<proteinExistence type="predicted"/>
<organism evidence="1 2">
    <name type="scientific">Jannaschia faecimaris</name>
    <dbReference type="NCBI Taxonomy" id="1244108"/>
    <lineage>
        <taxon>Bacteria</taxon>
        <taxon>Pseudomonadati</taxon>
        <taxon>Pseudomonadota</taxon>
        <taxon>Alphaproteobacteria</taxon>
        <taxon>Rhodobacterales</taxon>
        <taxon>Roseobacteraceae</taxon>
        <taxon>Jannaschia</taxon>
    </lineage>
</organism>
<protein>
    <submittedName>
        <fullName evidence="1">Uncharacterized protein</fullName>
    </submittedName>
</protein>
<dbReference type="AlphaFoldDB" id="A0A1H3TB76"/>
<dbReference type="EMBL" id="FNPX01000016">
    <property type="protein sequence ID" value="SDZ47522.1"/>
    <property type="molecule type" value="Genomic_DNA"/>
</dbReference>
<keyword evidence="2" id="KW-1185">Reference proteome</keyword>
<name>A0A1H3TB76_9RHOB</name>
<gene>
    <name evidence="1" type="ORF">SAMN05444004_11610</name>
</gene>
<accession>A0A1H3TB76</accession>
<sequence>MHSLIGRAGGTFFGPNPGLLAVVDTEAKSGGYTLI</sequence>
<evidence type="ECO:0000313" key="1">
    <source>
        <dbReference type="EMBL" id="SDZ47522.1"/>
    </source>
</evidence>
<reference evidence="2" key="1">
    <citation type="submission" date="2016-10" db="EMBL/GenBank/DDBJ databases">
        <authorList>
            <person name="Varghese N."/>
            <person name="Submissions S."/>
        </authorList>
    </citation>
    <scope>NUCLEOTIDE SEQUENCE [LARGE SCALE GENOMIC DNA]</scope>
    <source>
        <strain evidence="2">DSM 100420</strain>
    </source>
</reference>
<dbReference type="Proteomes" id="UP000198914">
    <property type="component" value="Unassembled WGS sequence"/>
</dbReference>
<evidence type="ECO:0000313" key="2">
    <source>
        <dbReference type="Proteomes" id="UP000198914"/>
    </source>
</evidence>